<dbReference type="KEGG" id="vg:77936387"/>
<gene>
    <name evidence="3" type="primary">24</name>
    <name evidence="3" type="ORF">SEA_QUI_24</name>
</gene>
<dbReference type="EMBL" id="MN183282">
    <property type="protein sequence ID" value="QED11515.1"/>
    <property type="molecule type" value="Genomic_DNA"/>
</dbReference>
<keyword evidence="2" id="KW-1133">Transmembrane helix</keyword>
<evidence type="ECO:0000256" key="1">
    <source>
        <dbReference type="SAM" id="MobiDB-lite"/>
    </source>
</evidence>
<evidence type="ECO:0000313" key="4">
    <source>
        <dbReference type="Proteomes" id="UP000321915"/>
    </source>
</evidence>
<dbReference type="GeneID" id="77936387"/>
<feature type="transmembrane region" description="Helical" evidence="2">
    <location>
        <begin position="124"/>
        <end position="144"/>
    </location>
</feature>
<reference evidence="3 4" key="1">
    <citation type="submission" date="2019-07" db="EMBL/GenBank/DDBJ databases">
        <authorList>
            <person name="Abdullah A."/>
            <person name="Lima G.C."/>
            <person name="Cuneo C.K."/>
            <person name="Ennest D.C."/>
            <person name="Fritz K.J."/>
            <person name="Johnson B.T."/>
            <person name="Larson S.M."/>
            <person name="Lemunyete M.N."/>
            <person name="Murray M.B."/>
            <person name="Osmond D.E."/>
            <person name="Patras K.A."/>
            <person name="Ransibrahmanakul S."/>
            <person name="Simpson K.A."/>
            <person name="Thull B.S."/>
            <person name="Wetzel S."/>
            <person name="Bonilla J.A."/>
            <person name="Klyczek K."/>
            <person name="Garlena R.A."/>
            <person name="Russell D.A."/>
            <person name="Pope W.H."/>
            <person name="Jacobs-Sera D."/>
            <person name="Hatfull G.F."/>
        </authorList>
    </citation>
    <scope>NUCLEOTIDE SEQUENCE [LARGE SCALE GENOMIC DNA]</scope>
</reference>
<accession>A0A5B8WK83</accession>
<dbReference type="InterPro" id="IPR055635">
    <property type="entry name" value="DUF7211"/>
</dbReference>
<organism evidence="3 4">
    <name type="scientific">Arthrobacter phage Qui</name>
    <dbReference type="NCBI Taxonomy" id="2603260"/>
    <lineage>
        <taxon>Viruses</taxon>
        <taxon>Duplodnaviria</taxon>
        <taxon>Heunggongvirae</taxon>
        <taxon>Uroviricota</taxon>
        <taxon>Caudoviricetes</taxon>
        <taxon>Quivirus</taxon>
        <taxon>Quivirus qui</taxon>
    </lineage>
</organism>
<proteinExistence type="predicted"/>
<dbReference type="RefSeq" id="YP_010660390.1">
    <property type="nucleotide sequence ID" value="NC_070877.1"/>
</dbReference>
<keyword evidence="2" id="KW-0472">Membrane</keyword>
<evidence type="ECO:0000256" key="2">
    <source>
        <dbReference type="SAM" id="Phobius"/>
    </source>
</evidence>
<sequence length="422" mass="46815">MENVDDFLVHYGVMGMKWGKHKRQDDPTGSARPTSNHENRDARRKAKSDKILAKADGVQKQIDDLKKHGFNSDYMRKKYGVDTKGHSKKDLVDAELRNLQGSKDHFIADAKLAAEGKLTNKEKMLIGAAVATVVVAGVAGAAVYSNTGERAKKKKYVKDKAARLAQEAAAQKRLDDIKGGQRISYEDFHTKLYKTESSRLAGMSKDAFDQLDDTPIMVPSGQVFKRVSTQNEETLRSEVYAAFKDEDVNRYSAILPKYWAQWGIGGAAKGGHIIEMQAKEAILSPGKKSRVQNFIDLMDEPITAKDFFGNDVTQTGRDWLNGSNMTRGIDKHLSNKDAAIKSYNDFAMLLGTDSVLKTAYFEKLKSKGFNAIIDDNDAGRLADAPMLIFDANKSMKRLGATVLTPENIKSAKERLIELNVRA</sequence>
<feature type="region of interest" description="Disordered" evidence="1">
    <location>
        <begin position="19"/>
        <end position="49"/>
    </location>
</feature>
<keyword evidence="2" id="KW-0812">Transmembrane</keyword>
<evidence type="ECO:0000313" key="3">
    <source>
        <dbReference type="EMBL" id="QED11515.1"/>
    </source>
</evidence>
<dbReference type="Proteomes" id="UP000321915">
    <property type="component" value="Segment"/>
</dbReference>
<keyword evidence="4" id="KW-1185">Reference proteome</keyword>
<protein>
    <submittedName>
        <fullName evidence="3">Membrane protein</fullName>
    </submittedName>
</protein>
<dbReference type="Pfam" id="PF23847">
    <property type="entry name" value="DUF7211"/>
    <property type="match status" value="1"/>
</dbReference>
<name>A0A5B8WK83_9CAUD</name>